<keyword evidence="3 6" id="KW-0812">Transmembrane</keyword>
<dbReference type="EMBL" id="JACGWU010000001">
    <property type="protein sequence ID" value="MBA8828782.1"/>
    <property type="molecule type" value="Genomic_DNA"/>
</dbReference>
<organism evidence="7 8">
    <name type="scientific">Alpinimonas psychrophila</name>
    <dbReference type="NCBI Taxonomy" id="748908"/>
    <lineage>
        <taxon>Bacteria</taxon>
        <taxon>Bacillati</taxon>
        <taxon>Actinomycetota</taxon>
        <taxon>Actinomycetes</taxon>
        <taxon>Micrococcales</taxon>
        <taxon>Microbacteriaceae</taxon>
        <taxon>Alpinimonas</taxon>
    </lineage>
</organism>
<dbReference type="GO" id="GO:0016020">
    <property type="term" value="C:membrane"/>
    <property type="evidence" value="ECO:0007669"/>
    <property type="project" value="UniProtKB-SubCell"/>
</dbReference>
<evidence type="ECO:0000256" key="6">
    <source>
        <dbReference type="SAM" id="Phobius"/>
    </source>
</evidence>
<evidence type="ECO:0000313" key="8">
    <source>
        <dbReference type="Proteomes" id="UP000524237"/>
    </source>
</evidence>
<keyword evidence="8" id="KW-1185">Reference proteome</keyword>
<evidence type="ECO:0000256" key="4">
    <source>
        <dbReference type="ARBA" id="ARBA00022989"/>
    </source>
</evidence>
<dbReference type="GO" id="GO:0016787">
    <property type="term" value="F:hydrolase activity"/>
    <property type="evidence" value="ECO:0007669"/>
    <property type="project" value="TreeGrafter"/>
</dbReference>
<comment type="caution">
    <text evidence="7">The sequence shown here is derived from an EMBL/GenBank/DDBJ whole genome shotgun (WGS) entry which is preliminary data.</text>
</comment>
<name>A0A7W3PNU2_9MICO</name>
<dbReference type="Pfam" id="PF07947">
    <property type="entry name" value="YhhN"/>
    <property type="match status" value="1"/>
</dbReference>
<sequence length="229" mass="24465">MARFSLTGTVAGMKNIRRFAFVPYIVLCVVHFVAIAAHQDDVVAATKPLLMALLLVTFLVAAPRLTMPTLVLTSLALAFSMAGDVSLQSPASIGFLIGLAFFFLAQISYITLFVKVGSGKLSWFTSLYAAWFVALIVILLPGLGSLTIPVMVYGLVLGSMATLATRVNSVTATGGALFLASDTLLALDRFAPNITMIFSDELIMGTYMVGEGLLVFGIVRYLNRATPEI</sequence>
<dbReference type="InterPro" id="IPR012506">
    <property type="entry name" value="TMEM86B-like"/>
</dbReference>
<feature type="transmembrane region" description="Helical" evidence="6">
    <location>
        <begin position="121"/>
        <end position="140"/>
    </location>
</feature>
<feature type="transmembrane region" description="Helical" evidence="6">
    <location>
        <begin position="21"/>
        <end position="38"/>
    </location>
</feature>
<gene>
    <name evidence="7" type="ORF">FB555_000853</name>
</gene>
<comment type="subcellular location">
    <subcellularLocation>
        <location evidence="1">Membrane</location>
        <topology evidence="1">Multi-pass membrane protein</topology>
    </subcellularLocation>
</comment>
<keyword evidence="5 6" id="KW-0472">Membrane</keyword>
<proteinExistence type="inferred from homology"/>
<accession>A0A7W3PNU2</accession>
<evidence type="ECO:0000256" key="5">
    <source>
        <dbReference type="ARBA" id="ARBA00023136"/>
    </source>
</evidence>
<dbReference type="AlphaFoldDB" id="A0A7W3PNU2"/>
<dbReference type="Proteomes" id="UP000524237">
    <property type="component" value="Unassembled WGS sequence"/>
</dbReference>
<feature type="transmembrane region" description="Helical" evidence="6">
    <location>
        <begin position="93"/>
        <end position="114"/>
    </location>
</feature>
<reference evidence="7 8" key="1">
    <citation type="submission" date="2020-07" db="EMBL/GenBank/DDBJ databases">
        <title>Sequencing the genomes of 1000 actinobacteria strains.</title>
        <authorList>
            <person name="Klenk H.-P."/>
        </authorList>
    </citation>
    <scope>NUCLEOTIDE SEQUENCE [LARGE SCALE GENOMIC DNA]</scope>
    <source>
        <strain evidence="7 8">DSM 23737</strain>
    </source>
</reference>
<dbReference type="PANTHER" id="PTHR31885">
    <property type="entry name" value="GH04784P"/>
    <property type="match status" value="1"/>
</dbReference>
<evidence type="ECO:0000256" key="1">
    <source>
        <dbReference type="ARBA" id="ARBA00004141"/>
    </source>
</evidence>
<evidence type="ECO:0000313" key="7">
    <source>
        <dbReference type="EMBL" id="MBA8828782.1"/>
    </source>
</evidence>
<keyword evidence="4 6" id="KW-1133">Transmembrane helix</keyword>
<dbReference type="PANTHER" id="PTHR31885:SF6">
    <property type="entry name" value="GH04784P"/>
    <property type="match status" value="1"/>
</dbReference>
<protein>
    <submittedName>
        <fullName evidence="7">Putative membrane protein YhhN</fullName>
    </submittedName>
</protein>
<feature type="transmembrane region" description="Helical" evidence="6">
    <location>
        <begin position="202"/>
        <end position="222"/>
    </location>
</feature>
<evidence type="ECO:0000256" key="2">
    <source>
        <dbReference type="ARBA" id="ARBA00007375"/>
    </source>
</evidence>
<comment type="similarity">
    <text evidence="2">Belongs to the TMEM86 family.</text>
</comment>
<evidence type="ECO:0000256" key="3">
    <source>
        <dbReference type="ARBA" id="ARBA00022692"/>
    </source>
</evidence>
<feature type="transmembrane region" description="Helical" evidence="6">
    <location>
        <begin position="170"/>
        <end position="190"/>
    </location>
</feature>
<dbReference type="RefSeq" id="WP_182484152.1">
    <property type="nucleotide sequence ID" value="NZ_JACGWU010000001.1"/>
</dbReference>